<evidence type="ECO:0000256" key="1">
    <source>
        <dbReference type="SAM" id="Phobius"/>
    </source>
</evidence>
<proteinExistence type="predicted"/>
<name>A0A401PVL5_SCYTO</name>
<gene>
    <name evidence="2" type="ORF">scyTo_0015621</name>
</gene>
<comment type="caution">
    <text evidence="2">The sequence shown here is derived from an EMBL/GenBank/DDBJ whole genome shotgun (WGS) entry which is preliminary data.</text>
</comment>
<keyword evidence="1" id="KW-0472">Membrane</keyword>
<feature type="transmembrane region" description="Helical" evidence="1">
    <location>
        <begin position="39"/>
        <end position="61"/>
    </location>
</feature>
<keyword evidence="1" id="KW-0812">Transmembrane</keyword>
<dbReference type="AlphaFoldDB" id="A0A401PVL5"/>
<accession>A0A401PVL5</accession>
<keyword evidence="1" id="KW-1133">Transmembrane helix</keyword>
<evidence type="ECO:0000313" key="2">
    <source>
        <dbReference type="EMBL" id="GCB77180.1"/>
    </source>
</evidence>
<organism evidence="2 3">
    <name type="scientific">Scyliorhinus torazame</name>
    <name type="common">Cloudy catshark</name>
    <name type="synonym">Catulus torazame</name>
    <dbReference type="NCBI Taxonomy" id="75743"/>
    <lineage>
        <taxon>Eukaryota</taxon>
        <taxon>Metazoa</taxon>
        <taxon>Chordata</taxon>
        <taxon>Craniata</taxon>
        <taxon>Vertebrata</taxon>
        <taxon>Chondrichthyes</taxon>
        <taxon>Elasmobranchii</taxon>
        <taxon>Galeomorphii</taxon>
        <taxon>Galeoidea</taxon>
        <taxon>Carcharhiniformes</taxon>
        <taxon>Scyliorhinidae</taxon>
        <taxon>Scyliorhinus</taxon>
    </lineage>
</organism>
<evidence type="ECO:0000313" key="3">
    <source>
        <dbReference type="Proteomes" id="UP000288216"/>
    </source>
</evidence>
<protein>
    <submittedName>
        <fullName evidence="2">Uncharacterized protein</fullName>
    </submittedName>
</protein>
<dbReference type="STRING" id="75743.A0A401PVL5"/>
<dbReference type="OrthoDB" id="8848457at2759"/>
<dbReference type="Proteomes" id="UP000288216">
    <property type="component" value="Unassembled WGS sequence"/>
</dbReference>
<dbReference type="EMBL" id="BFAA01008936">
    <property type="protein sequence ID" value="GCB77180.1"/>
    <property type="molecule type" value="Genomic_DNA"/>
</dbReference>
<keyword evidence="3" id="KW-1185">Reference proteome</keyword>
<sequence length="132" mass="15069">MSNIPGTTERPSQNMYGEAIVYRDYKPPSRDAIHLPKHLMYLLMATLIVVVVAYAIVGHLIKDLFHDFADWLLGPNPDQDDWSDEITDEEIVEQLEETELVIKEDKIDDFNVVVNVPKICIIPSPRTSFSIT</sequence>
<dbReference type="OMA" id="DWHYEIT"/>
<reference evidence="2 3" key="1">
    <citation type="journal article" date="2018" name="Nat. Ecol. Evol.">
        <title>Shark genomes provide insights into elasmobranch evolution and the origin of vertebrates.</title>
        <authorList>
            <person name="Hara Y"/>
            <person name="Yamaguchi K"/>
            <person name="Onimaru K"/>
            <person name="Kadota M"/>
            <person name="Koyanagi M"/>
            <person name="Keeley SD"/>
            <person name="Tatsumi K"/>
            <person name="Tanaka K"/>
            <person name="Motone F"/>
            <person name="Kageyama Y"/>
            <person name="Nozu R"/>
            <person name="Adachi N"/>
            <person name="Nishimura O"/>
            <person name="Nakagawa R"/>
            <person name="Tanegashima C"/>
            <person name="Kiyatake I"/>
            <person name="Matsumoto R"/>
            <person name="Murakumo K"/>
            <person name="Nishida K"/>
            <person name="Terakita A"/>
            <person name="Kuratani S"/>
            <person name="Sato K"/>
            <person name="Hyodo S Kuraku.S."/>
        </authorList>
    </citation>
    <scope>NUCLEOTIDE SEQUENCE [LARGE SCALE GENOMIC DNA]</scope>
</reference>